<organism evidence="4 5">
    <name type="scientific">Marinomonas phaeophyticola</name>
    <dbReference type="NCBI Taxonomy" id="3004091"/>
    <lineage>
        <taxon>Bacteria</taxon>
        <taxon>Pseudomonadati</taxon>
        <taxon>Pseudomonadota</taxon>
        <taxon>Gammaproteobacteria</taxon>
        <taxon>Oceanospirillales</taxon>
        <taxon>Oceanospirillaceae</taxon>
        <taxon>Marinomonas</taxon>
    </lineage>
</organism>
<comment type="caution">
    <text evidence="4">The sequence shown here is derived from an EMBL/GenBank/DDBJ whole genome shotgun (WGS) entry which is preliminary data.</text>
</comment>
<evidence type="ECO:0000256" key="1">
    <source>
        <dbReference type="ARBA" id="ARBA00022988"/>
    </source>
</evidence>
<reference evidence="4" key="1">
    <citation type="submission" date="2022-12" db="EMBL/GenBank/DDBJ databases">
        <title>Marinomonas 15G1-11 sp. nov, isolated from marine algae.</title>
        <authorList>
            <person name="Butt M."/>
            <person name="Choi D.G."/>
            <person name="Kim J.M."/>
            <person name="Lee J.K."/>
            <person name="Baek J.H."/>
            <person name="Jeon C.O."/>
        </authorList>
    </citation>
    <scope>NUCLEOTIDE SEQUENCE</scope>
    <source>
        <strain evidence="4">15G1-11</strain>
    </source>
</reference>
<comment type="subcellular location">
    <subcellularLocation>
        <location evidence="3">Cytoplasm</location>
    </subcellularLocation>
</comment>
<keyword evidence="3" id="KW-0963">Cytoplasm</keyword>
<dbReference type="Pfam" id="PF01730">
    <property type="entry name" value="UreF"/>
    <property type="match status" value="1"/>
</dbReference>
<evidence type="ECO:0000256" key="2">
    <source>
        <dbReference type="ARBA" id="ARBA00023186"/>
    </source>
</evidence>
<comment type="function">
    <text evidence="3">Required for maturation of urease via the functional incorporation of the urease nickel metallocenter.</text>
</comment>
<dbReference type="Gene3D" id="1.10.4190.10">
    <property type="entry name" value="Urease accessory protein UreF"/>
    <property type="match status" value="1"/>
</dbReference>
<dbReference type="PANTHER" id="PTHR33620:SF1">
    <property type="entry name" value="UREASE ACCESSORY PROTEIN F"/>
    <property type="match status" value="1"/>
</dbReference>
<comment type="similarity">
    <text evidence="3">Belongs to the UreF family.</text>
</comment>
<keyword evidence="1 3" id="KW-0996">Nickel insertion</keyword>
<name>A0ABT4JSM1_9GAMM</name>
<keyword evidence="2 3" id="KW-0143">Chaperone</keyword>
<protein>
    <recommendedName>
        <fullName evidence="3">Urease accessory protein UreF</fullName>
    </recommendedName>
</protein>
<evidence type="ECO:0000313" key="4">
    <source>
        <dbReference type="EMBL" id="MCZ2721359.1"/>
    </source>
</evidence>
<dbReference type="InterPro" id="IPR002639">
    <property type="entry name" value="UreF"/>
</dbReference>
<evidence type="ECO:0000256" key="3">
    <source>
        <dbReference type="HAMAP-Rule" id="MF_01385"/>
    </source>
</evidence>
<dbReference type="PANTHER" id="PTHR33620">
    <property type="entry name" value="UREASE ACCESSORY PROTEIN F"/>
    <property type="match status" value="1"/>
</dbReference>
<comment type="subunit">
    <text evidence="3">UreD, UreF and UreG form a complex that acts as a GTP-hydrolysis-dependent molecular chaperone, activating the urease apoprotein by helping to assemble the nickel containing metallocenter of UreC. The UreE protein probably delivers the nickel.</text>
</comment>
<proteinExistence type="inferred from homology"/>
<gene>
    <name evidence="3" type="primary">ureF</name>
    <name evidence="4" type="ORF">O1D97_06775</name>
</gene>
<sequence length="234" mass="25463">MATSIINATSATTDLSLLRLLQLSSVSLPVGGFSFSQGLEYAIDSGWINNAPQVSHWVETQLTESLARLDLPVLKLAMQSLARTDCSDITLSQCNDLILACRETKELKLTDTAMGEALSRLLRSLDIPLPFEKGEDVSFVVLFAVAAHHWNISFHTTALGFSWSWLENQIAAATKLVPLGQTQAQQLLGELQRGIPVAIRVSETVTTEDIGAGLPAIAIASARHETQYSRLFRS</sequence>
<dbReference type="RefSeq" id="WP_269124067.1">
    <property type="nucleotide sequence ID" value="NZ_JAPUBN010000013.1"/>
</dbReference>
<dbReference type="PIRSF" id="PIRSF009467">
    <property type="entry name" value="Ureas_acces_UreF"/>
    <property type="match status" value="1"/>
</dbReference>
<dbReference type="InterPro" id="IPR038277">
    <property type="entry name" value="UreF_sf"/>
</dbReference>
<evidence type="ECO:0000313" key="5">
    <source>
        <dbReference type="Proteomes" id="UP001149719"/>
    </source>
</evidence>
<keyword evidence="5" id="KW-1185">Reference proteome</keyword>
<dbReference type="HAMAP" id="MF_01385">
    <property type="entry name" value="UreF"/>
    <property type="match status" value="1"/>
</dbReference>
<dbReference type="EMBL" id="JAPUBN010000013">
    <property type="protein sequence ID" value="MCZ2721359.1"/>
    <property type="molecule type" value="Genomic_DNA"/>
</dbReference>
<dbReference type="Proteomes" id="UP001149719">
    <property type="component" value="Unassembled WGS sequence"/>
</dbReference>
<accession>A0ABT4JSM1</accession>